<feature type="region of interest" description="Disordered" evidence="1">
    <location>
        <begin position="1"/>
        <end position="100"/>
    </location>
</feature>
<feature type="compositionally biased region" description="Polar residues" evidence="1">
    <location>
        <begin position="70"/>
        <end position="85"/>
    </location>
</feature>
<accession>A0A7Z2GRT4</accession>
<name>A0A7Z2GRT4_9BURK</name>
<proteinExistence type="predicted"/>
<dbReference type="Proteomes" id="UP000433577">
    <property type="component" value="Chromosome 4"/>
</dbReference>
<feature type="compositionally biased region" description="Low complexity" evidence="1">
    <location>
        <begin position="89"/>
        <end position="100"/>
    </location>
</feature>
<evidence type="ECO:0000256" key="1">
    <source>
        <dbReference type="SAM" id="MobiDB-lite"/>
    </source>
</evidence>
<dbReference type="EMBL" id="CP046916">
    <property type="protein sequence ID" value="QGZ66675.1"/>
    <property type="molecule type" value="Genomic_DNA"/>
</dbReference>
<gene>
    <name evidence="2" type="ORF">FAZ98_33535</name>
</gene>
<evidence type="ECO:0000313" key="2">
    <source>
        <dbReference type="EMBL" id="QGZ66675.1"/>
    </source>
</evidence>
<protein>
    <submittedName>
        <fullName evidence="2">DUF4148 domain-containing protein</fullName>
    </submittedName>
</protein>
<keyword evidence="3" id="KW-1185">Reference proteome</keyword>
<organism evidence="2 3">
    <name type="scientific">Paraburkholderia acidisoli</name>
    <dbReference type="NCBI Taxonomy" id="2571748"/>
    <lineage>
        <taxon>Bacteria</taxon>
        <taxon>Pseudomonadati</taxon>
        <taxon>Pseudomonadota</taxon>
        <taxon>Betaproteobacteria</taxon>
        <taxon>Burkholderiales</taxon>
        <taxon>Burkholderiaceae</taxon>
        <taxon>Paraburkholderia</taxon>
    </lineage>
</organism>
<reference evidence="2 3" key="1">
    <citation type="submission" date="2019-12" db="EMBL/GenBank/DDBJ databases">
        <title>Paraburkholderia acidiphila 7Q-K02 sp. nov and Paraburkholderia acidisoli DHF22 sp. nov., two strains isolated from forest soil.</title>
        <authorList>
            <person name="Gao Z."/>
            <person name="Qiu L."/>
        </authorList>
    </citation>
    <scope>NUCLEOTIDE SEQUENCE [LARGE SCALE GENOMIC DNA]</scope>
    <source>
        <strain evidence="2 3">DHF22</strain>
    </source>
</reference>
<dbReference type="AlphaFoldDB" id="A0A7Z2GRT4"/>
<dbReference type="RefSeq" id="WP_158958240.1">
    <property type="nucleotide sequence ID" value="NZ_CP046916.1"/>
</dbReference>
<feature type="compositionally biased region" description="Basic and acidic residues" evidence="1">
    <location>
        <begin position="55"/>
        <end position="69"/>
    </location>
</feature>
<evidence type="ECO:0000313" key="3">
    <source>
        <dbReference type="Proteomes" id="UP000433577"/>
    </source>
</evidence>
<sequence length="100" mass="10249">MSVPVDSAFAQDGASTPAAVSADSASTTPAKQRAAERANRRAERKAARKARRAKKNAELQSIEKNDAQSHKSGTVAPQSAFSGQYKNGAPASALAPASAP</sequence>
<dbReference type="KEGG" id="pacs:FAZ98_33535"/>
<feature type="compositionally biased region" description="Basic and acidic residues" evidence="1">
    <location>
        <begin position="33"/>
        <end position="45"/>
    </location>
</feature>